<dbReference type="EMBL" id="KN124946">
    <property type="protein sequence ID" value="KFO19621.1"/>
    <property type="molecule type" value="Genomic_DNA"/>
</dbReference>
<dbReference type="Proteomes" id="UP000028990">
    <property type="component" value="Unassembled WGS sequence"/>
</dbReference>
<organism evidence="1 2">
    <name type="scientific">Fukomys damarensis</name>
    <name type="common">Damaraland mole rat</name>
    <name type="synonym">Cryptomys damarensis</name>
    <dbReference type="NCBI Taxonomy" id="885580"/>
    <lineage>
        <taxon>Eukaryota</taxon>
        <taxon>Metazoa</taxon>
        <taxon>Chordata</taxon>
        <taxon>Craniata</taxon>
        <taxon>Vertebrata</taxon>
        <taxon>Euteleostomi</taxon>
        <taxon>Mammalia</taxon>
        <taxon>Eutheria</taxon>
        <taxon>Euarchontoglires</taxon>
        <taxon>Glires</taxon>
        <taxon>Rodentia</taxon>
        <taxon>Hystricomorpha</taxon>
        <taxon>Bathyergidae</taxon>
        <taxon>Fukomys</taxon>
    </lineage>
</organism>
<accession>A0A091D9X4</accession>
<keyword evidence="2" id="KW-1185">Reference proteome</keyword>
<name>A0A091D9X4_FUKDA</name>
<proteinExistence type="predicted"/>
<sequence>MQCGPEDVFVVWDVHLLSARIRTQWAVLECENRCLTSDNDGLKLGVVVMLVVKLSWEPEAARPLDAHRGSSAKA</sequence>
<evidence type="ECO:0000313" key="2">
    <source>
        <dbReference type="Proteomes" id="UP000028990"/>
    </source>
</evidence>
<gene>
    <name evidence="1" type="ORF">H920_18932</name>
</gene>
<evidence type="ECO:0000313" key="1">
    <source>
        <dbReference type="EMBL" id="KFO19621.1"/>
    </source>
</evidence>
<reference evidence="1 2" key="1">
    <citation type="submission" date="2013-11" db="EMBL/GenBank/DDBJ databases">
        <title>The Damaraland mole rat (Fukomys damarensis) genome and evolution of African mole rats.</title>
        <authorList>
            <person name="Gladyshev V.N."/>
            <person name="Fang X."/>
        </authorList>
    </citation>
    <scope>NUCLEOTIDE SEQUENCE [LARGE SCALE GENOMIC DNA]</scope>
    <source>
        <tissue evidence="1">Liver</tissue>
    </source>
</reference>
<dbReference type="AlphaFoldDB" id="A0A091D9X4"/>
<protein>
    <submittedName>
        <fullName evidence="1">Uncharacterized protein</fullName>
    </submittedName>
</protein>